<sequence length="337" mass="38875">MAIMLEPKFTNFEEQKLPRTAVYPRLRYMGSKYKIIPYLSSILSNIPFESALDAFAGSGVVAYSLKEMGKQVVANDFLHFSSTIARAVIENPGVILSGEDLQLLLSPNKDGRNFIQSTFENLYFPLEDHQFLDSVWSHAEGLPMYKRELALSALCLAAARKQPRGVFTITDLRYDDGRRNLHLPLRELFVQAVKEYNNAVFDNGKANGVMCADVFSIDPSGFDLVYFDPPYAPPKDDADYIKRYHFLEGLSRYWRDVKIMENTKTKKSRSGIHHLLTNGRYVRPCVNCLLDFSTVLLFCHIVPTRFRVRKKFMNYYVRQKGMLRFILCRIPIRLVHM</sequence>
<evidence type="ECO:0000256" key="2">
    <source>
        <dbReference type="ARBA" id="ARBA00022603"/>
    </source>
</evidence>
<name>A0ABV9Q328_9BACL</name>
<dbReference type="InterPro" id="IPR002052">
    <property type="entry name" value="DNA_methylase_N6_adenine_CS"/>
</dbReference>
<keyword evidence="4" id="KW-0949">S-adenosyl-L-methionine</keyword>
<proteinExistence type="predicted"/>
<keyword evidence="3" id="KW-0808">Transferase</keyword>
<accession>A0ABV9Q328</accession>
<keyword evidence="7" id="KW-1185">Reference proteome</keyword>
<comment type="caution">
    <text evidence="6">The sequence shown here is derived from an EMBL/GenBank/DDBJ whole genome shotgun (WGS) entry which is preliminary data.</text>
</comment>
<evidence type="ECO:0000256" key="1">
    <source>
        <dbReference type="ARBA" id="ARBA00011900"/>
    </source>
</evidence>
<dbReference type="RefSeq" id="WP_380025779.1">
    <property type="nucleotide sequence ID" value="NZ_JBHSHC010000091.1"/>
</dbReference>
<dbReference type="EMBL" id="JBHSHC010000091">
    <property type="protein sequence ID" value="MFC4767857.1"/>
    <property type="molecule type" value="Genomic_DNA"/>
</dbReference>
<evidence type="ECO:0000313" key="7">
    <source>
        <dbReference type="Proteomes" id="UP001596002"/>
    </source>
</evidence>
<reference evidence="7" key="1">
    <citation type="journal article" date="2019" name="Int. J. Syst. Evol. Microbiol.">
        <title>The Global Catalogue of Microorganisms (GCM) 10K type strain sequencing project: providing services to taxonomists for standard genome sequencing and annotation.</title>
        <authorList>
            <consortium name="The Broad Institute Genomics Platform"/>
            <consortium name="The Broad Institute Genome Sequencing Center for Infectious Disease"/>
            <person name="Wu L."/>
            <person name="Ma J."/>
        </authorList>
    </citation>
    <scope>NUCLEOTIDE SEQUENCE [LARGE SCALE GENOMIC DNA]</scope>
    <source>
        <strain evidence="7">WYCCWR 12678</strain>
    </source>
</reference>
<evidence type="ECO:0000313" key="6">
    <source>
        <dbReference type="EMBL" id="MFC4767857.1"/>
    </source>
</evidence>
<dbReference type="GO" id="GO:0032259">
    <property type="term" value="P:methylation"/>
    <property type="evidence" value="ECO:0007669"/>
    <property type="project" value="UniProtKB-KW"/>
</dbReference>
<evidence type="ECO:0000256" key="3">
    <source>
        <dbReference type="ARBA" id="ARBA00022679"/>
    </source>
</evidence>
<dbReference type="PROSITE" id="PS00092">
    <property type="entry name" value="N6_MTASE"/>
    <property type="match status" value="1"/>
</dbReference>
<comment type="catalytic activity">
    <reaction evidence="5">
        <text>a 2'-deoxyadenosine in DNA + S-adenosyl-L-methionine = an N(6)-methyl-2'-deoxyadenosine in DNA + S-adenosyl-L-homocysteine + H(+)</text>
        <dbReference type="Rhea" id="RHEA:15197"/>
        <dbReference type="Rhea" id="RHEA-COMP:12418"/>
        <dbReference type="Rhea" id="RHEA-COMP:12419"/>
        <dbReference type="ChEBI" id="CHEBI:15378"/>
        <dbReference type="ChEBI" id="CHEBI:57856"/>
        <dbReference type="ChEBI" id="CHEBI:59789"/>
        <dbReference type="ChEBI" id="CHEBI:90615"/>
        <dbReference type="ChEBI" id="CHEBI:90616"/>
        <dbReference type="EC" id="2.1.1.72"/>
    </reaction>
</comment>
<dbReference type="Proteomes" id="UP001596002">
    <property type="component" value="Unassembled WGS sequence"/>
</dbReference>
<organism evidence="6 7">
    <name type="scientific">Effusibacillus consociatus</name>
    <dbReference type="NCBI Taxonomy" id="1117041"/>
    <lineage>
        <taxon>Bacteria</taxon>
        <taxon>Bacillati</taxon>
        <taxon>Bacillota</taxon>
        <taxon>Bacilli</taxon>
        <taxon>Bacillales</taxon>
        <taxon>Alicyclobacillaceae</taxon>
        <taxon>Effusibacillus</taxon>
    </lineage>
</organism>
<dbReference type="Pfam" id="PF02086">
    <property type="entry name" value="MethyltransfD12"/>
    <property type="match status" value="1"/>
</dbReference>
<keyword evidence="2 6" id="KW-0489">Methyltransferase</keyword>
<dbReference type="EC" id="2.1.1.72" evidence="1"/>
<evidence type="ECO:0000256" key="4">
    <source>
        <dbReference type="ARBA" id="ARBA00022691"/>
    </source>
</evidence>
<dbReference type="GO" id="GO:0008168">
    <property type="term" value="F:methyltransferase activity"/>
    <property type="evidence" value="ECO:0007669"/>
    <property type="project" value="UniProtKB-KW"/>
</dbReference>
<dbReference type="InterPro" id="IPR012327">
    <property type="entry name" value="MeTrfase_D12"/>
</dbReference>
<gene>
    <name evidence="6" type="ORF">ACFO8Q_10880</name>
</gene>
<dbReference type="Gene3D" id="3.40.50.150">
    <property type="entry name" value="Vaccinia Virus protein VP39"/>
    <property type="match status" value="1"/>
</dbReference>
<dbReference type="SUPFAM" id="SSF53335">
    <property type="entry name" value="S-adenosyl-L-methionine-dependent methyltransferases"/>
    <property type="match status" value="1"/>
</dbReference>
<dbReference type="PRINTS" id="PR00505">
    <property type="entry name" value="D12N6MTFRASE"/>
</dbReference>
<protein>
    <recommendedName>
        <fullName evidence="1">site-specific DNA-methyltransferase (adenine-specific)</fullName>
        <ecNumber evidence="1">2.1.1.72</ecNumber>
    </recommendedName>
</protein>
<evidence type="ECO:0000256" key="5">
    <source>
        <dbReference type="ARBA" id="ARBA00047942"/>
    </source>
</evidence>
<dbReference type="InterPro" id="IPR029063">
    <property type="entry name" value="SAM-dependent_MTases_sf"/>
</dbReference>